<evidence type="ECO:0000313" key="2">
    <source>
        <dbReference type="Proteomes" id="UP001054252"/>
    </source>
</evidence>
<evidence type="ECO:0000313" key="1">
    <source>
        <dbReference type="EMBL" id="GKV16074.1"/>
    </source>
</evidence>
<dbReference type="AlphaFoldDB" id="A0AAV5JN10"/>
<proteinExistence type="predicted"/>
<dbReference type="EMBL" id="BPVZ01000044">
    <property type="protein sequence ID" value="GKV16074.1"/>
    <property type="molecule type" value="Genomic_DNA"/>
</dbReference>
<gene>
    <name evidence="1" type="ORF">SLEP1_g26779</name>
</gene>
<accession>A0AAV5JN10</accession>
<comment type="caution">
    <text evidence="1">The sequence shown here is derived from an EMBL/GenBank/DDBJ whole genome shotgun (WGS) entry which is preliminary data.</text>
</comment>
<keyword evidence="2" id="KW-1185">Reference proteome</keyword>
<organism evidence="1 2">
    <name type="scientific">Rubroshorea leprosula</name>
    <dbReference type="NCBI Taxonomy" id="152421"/>
    <lineage>
        <taxon>Eukaryota</taxon>
        <taxon>Viridiplantae</taxon>
        <taxon>Streptophyta</taxon>
        <taxon>Embryophyta</taxon>
        <taxon>Tracheophyta</taxon>
        <taxon>Spermatophyta</taxon>
        <taxon>Magnoliopsida</taxon>
        <taxon>eudicotyledons</taxon>
        <taxon>Gunneridae</taxon>
        <taxon>Pentapetalae</taxon>
        <taxon>rosids</taxon>
        <taxon>malvids</taxon>
        <taxon>Malvales</taxon>
        <taxon>Dipterocarpaceae</taxon>
        <taxon>Rubroshorea</taxon>
    </lineage>
</organism>
<dbReference type="Proteomes" id="UP001054252">
    <property type="component" value="Unassembled WGS sequence"/>
</dbReference>
<reference evidence="1 2" key="1">
    <citation type="journal article" date="2021" name="Commun. Biol.">
        <title>The genome of Shorea leprosula (Dipterocarpaceae) highlights the ecological relevance of drought in aseasonal tropical rainforests.</title>
        <authorList>
            <person name="Ng K.K.S."/>
            <person name="Kobayashi M.J."/>
            <person name="Fawcett J.A."/>
            <person name="Hatakeyama M."/>
            <person name="Paape T."/>
            <person name="Ng C.H."/>
            <person name="Ang C.C."/>
            <person name="Tnah L.H."/>
            <person name="Lee C.T."/>
            <person name="Nishiyama T."/>
            <person name="Sese J."/>
            <person name="O'Brien M.J."/>
            <person name="Copetti D."/>
            <person name="Mohd Noor M.I."/>
            <person name="Ong R.C."/>
            <person name="Putra M."/>
            <person name="Sireger I.Z."/>
            <person name="Indrioko S."/>
            <person name="Kosugi Y."/>
            <person name="Izuno A."/>
            <person name="Isagi Y."/>
            <person name="Lee S.L."/>
            <person name="Shimizu K.K."/>
        </authorList>
    </citation>
    <scope>NUCLEOTIDE SEQUENCE [LARGE SCALE GENOMIC DNA]</scope>
    <source>
        <strain evidence="1">214</strain>
    </source>
</reference>
<protein>
    <submittedName>
        <fullName evidence="1">Uncharacterized protein</fullName>
    </submittedName>
</protein>
<sequence length="49" mass="5433">MEEVDLRLKLRVFSGPFGVFSGPLRSRVNTVINFGTVLLAHLNGLYSIV</sequence>
<name>A0AAV5JN10_9ROSI</name>